<organism evidence="3">
    <name type="scientific">Lentimicrobium saccharophilum</name>
    <dbReference type="NCBI Taxonomy" id="1678841"/>
    <lineage>
        <taxon>Bacteria</taxon>
        <taxon>Pseudomonadati</taxon>
        <taxon>Bacteroidota</taxon>
        <taxon>Bacteroidia</taxon>
        <taxon>Bacteroidales</taxon>
        <taxon>Lentimicrobiaceae</taxon>
        <taxon>Lentimicrobium</taxon>
    </lineage>
</organism>
<dbReference type="EMBL" id="DF968183">
    <property type="protein sequence ID" value="GAP44986.1"/>
    <property type="molecule type" value="Genomic_DNA"/>
</dbReference>
<dbReference type="InterPro" id="IPR036291">
    <property type="entry name" value="NAD(P)-bd_dom_sf"/>
</dbReference>
<dbReference type="InterPro" id="IPR050177">
    <property type="entry name" value="Lipid_A_modif_metabolic_enz"/>
</dbReference>
<proteinExistence type="predicted"/>
<dbReference type="Gene3D" id="3.40.50.720">
    <property type="entry name" value="NAD(P)-binding Rossmann-like Domain"/>
    <property type="match status" value="1"/>
</dbReference>
<dbReference type="PATRIC" id="fig|1678841.3.peg.3558"/>
<dbReference type="SUPFAM" id="SSF51735">
    <property type="entry name" value="NAD(P)-binding Rossmann-fold domains"/>
    <property type="match status" value="1"/>
</dbReference>
<name>A0A0S7BVT0_9BACT</name>
<evidence type="ECO:0000259" key="2">
    <source>
        <dbReference type="Pfam" id="PF14667"/>
    </source>
</evidence>
<dbReference type="Pfam" id="PF14667">
    <property type="entry name" value="Polysacc_synt_C"/>
    <property type="match status" value="1"/>
</dbReference>
<dbReference type="InterPro" id="IPR014710">
    <property type="entry name" value="RmlC-like_jellyroll"/>
</dbReference>
<dbReference type="Pfam" id="PF01370">
    <property type="entry name" value="Epimerase"/>
    <property type="match status" value="1"/>
</dbReference>
<dbReference type="STRING" id="1678841.TBC1_12802"/>
<sequence>MKKVGITGQSGFIGTHFYNQLGLMPDIVRIPFCDSYFEEDASMDEFVHSCDVIIHLAAMNRNQDADLLYHTNIGLVQKLIASLQRTSSKPHVIFSSSIQEELDNVYGKSKREGRLLLEQWSQQSGSFFTSMLIPNVFGPFGKPFYNSVVATFCHLLATGGEPEIHVDSEIKLIYIDDLFREFYKAISGEIQTTGYRVPFNLKLKVSEILGMLRIFKEFYLEKGIIPVLDSSYKVNLFNTFRSYIDSKTFFPVKLTQHSDTRGAFVEVVRLGVGGQVSFSTTKPGITRGNHYHTRKIERFAVIRGKAVIQLRRIGESRILEFLLDGESPSFVDMPVWHTHNITNVGKDDLYTIFWINEWYDPDDPDTYFEKV</sequence>
<dbReference type="SUPFAM" id="SSF51182">
    <property type="entry name" value="RmlC-like cupins"/>
    <property type="match status" value="1"/>
</dbReference>
<feature type="domain" description="Capsular polysaccharide assembling protein CapF C-terminal" evidence="2">
    <location>
        <begin position="257"/>
        <end position="367"/>
    </location>
</feature>
<feature type="domain" description="NAD-dependent epimerase/dehydratase" evidence="1">
    <location>
        <begin position="6"/>
        <end position="186"/>
    </location>
</feature>
<evidence type="ECO:0000313" key="4">
    <source>
        <dbReference type="Proteomes" id="UP000053091"/>
    </source>
</evidence>
<dbReference type="OrthoDB" id="9801056at2"/>
<dbReference type="Proteomes" id="UP000053091">
    <property type="component" value="Unassembled WGS sequence"/>
</dbReference>
<reference evidence="3" key="1">
    <citation type="journal article" date="2015" name="Genome Announc.">
        <title>Draft Genome Sequence of Bacteroidales Strain TBC1, a Novel Isolate from a Methanogenic Wastewater Treatment System.</title>
        <authorList>
            <person name="Tourlousse D.M."/>
            <person name="Matsuura N."/>
            <person name="Sun L."/>
            <person name="Toyonaga M."/>
            <person name="Kuroda K."/>
            <person name="Ohashi A."/>
            <person name="Cruz R."/>
            <person name="Yamaguchi T."/>
            <person name="Sekiguchi Y."/>
        </authorList>
    </citation>
    <scope>NUCLEOTIDE SEQUENCE [LARGE SCALE GENOMIC DNA]</scope>
    <source>
        <strain evidence="3">TBC1</strain>
    </source>
</reference>
<keyword evidence="4" id="KW-1185">Reference proteome</keyword>
<dbReference type="AlphaFoldDB" id="A0A0S7BVT0"/>
<dbReference type="PANTHER" id="PTHR43245">
    <property type="entry name" value="BIFUNCTIONAL POLYMYXIN RESISTANCE PROTEIN ARNA"/>
    <property type="match status" value="1"/>
</dbReference>
<dbReference type="InterPro" id="IPR011051">
    <property type="entry name" value="RmlC_Cupin_sf"/>
</dbReference>
<dbReference type="InterPro" id="IPR001509">
    <property type="entry name" value="Epimerase_deHydtase"/>
</dbReference>
<dbReference type="PANTHER" id="PTHR43245:SF55">
    <property type="entry name" value="NAD(P)-BINDING DOMAIN-CONTAINING PROTEIN"/>
    <property type="match status" value="1"/>
</dbReference>
<accession>A0A0S7BVT0</accession>
<evidence type="ECO:0000259" key="1">
    <source>
        <dbReference type="Pfam" id="PF01370"/>
    </source>
</evidence>
<evidence type="ECO:0000313" key="3">
    <source>
        <dbReference type="EMBL" id="GAP44986.1"/>
    </source>
</evidence>
<gene>
    <name evidence="3" type="ORF">TBC1_12802</name>
</gene>
<protein>
    <submittedName>
        <fullName evidence="3">NAD dependent epimerase</fullName>
    </submittedName>
</protein>
<dbReference type="Gene3D" id="2.60.120.10">
    <property type="entry name" value="Jelly Rolls"/>
    <property type="match status" value="1"/>
</dbReference>
<dbReference type="CDD" id="cd07007">
    <property type="entry name" value="cupin_CapF-like_C"/>
    <property type="match status" value="1"/>
</dbReference>
<dbReference type="RefSeq" id="WP_062044991.1">
    <property type="nucleotide sequence ID" value="NZ_DF968183.1"/>
</dbReference>
<dbReference type="InterPro" id="IPR029303">
    <property type="entry name" value="CapF_C"/>
</dbReference>